<accession>A2FDW4</accession>
<dbReference type="Proteomes" id="UP000001542">
    <property type="component" value="Unassembled WGS sequence"/>
</dbReference>
<dbReference type="RefSeq" id="XP_001309850.1">
    <property type="nucleotide sequence ID" value="XM_001309849.1"/>
</dbReference>
<name>A2FDW4_TRIV3</name>
<organism evidence="1 2">
    <name type="scientific">Trichomonas vaginalis (strain ATCC PRA-98 / G3)</name>
    <dbReference type="NCBI Taxonomy" id="412133"/>
    <lineage>
        <taxon>Eukaryota</taxon>
        <taxon>Metamonada</taxon>
        <taxon>Parabasalia</taxon>
        <taxon>Trichomonadida</taxon>
        <taxon>Trichomonadidae</taxon>
        <taxon>Trichomonas</taxon>
    </lineage>
</organism>
<reference evidence="1" key="2">
    <citation type="journal article" date="2007" name="Science">
        <title>Draft genome sequence of the sexually transmitted pathogen Trichomonas vaginalis.</title>
        <authorList>
            <person name="Carlton J.M."/>
            <person name="Hirt R.P."/>
            <person name="Silva J.C."/>
            <person name="Delcher A.L."/>
            <person name="Schatz M."/>
            <person name="Zhao Q."/>
            <person name="Wortman J.R."/>
            <person name="Bidwell S.L."/>
            <person name="Alsmark U.C.M."/>
            <person name="Besteiro S."/>
            <person name="Sicheritz-Ponten T."/>
            <person name="Noel C.J."/>
            <person name="Dacks J.B."/>
            <person name="Foster P.G."/>
            <person name="Simillion C."/>
            <person name="Van de Peer Y."/>
            <person name="Miranda-Saavedra D."/>
            <person name="Barton G.J."/>
            <person name="Westrop G.D."/>
            <person name="Mueller S."/>
            <person name="Dessi D."/>
            <person name="Fiori P.L."/>
            <person name="Ren Q."/>
            <person name="Paulsen I."/>
            <person name="Zhang H."/>
            <person name="Bastida-Corcuera F.D."/>
            <person name="Simoes-Barbosa A."/>
            <person name="Brown M.T."/>
            <person name="Hayes R.D."/>
            <person name="Mukherjee M."/>
            <person name="Okumura C.Y."/>
            <person name="Schneider R."/>
            <person name="Smith A.J."/>
            <person name="Vanacova S."/>
            <person name="Villalvazo M."/>
            <person name="Haas B.J."/>
            <person name="Pertea M."/>
            <person name="Feldblyum T.V."/>
            <person name="Utterback T.R."/>
            <person name="Shu C.L."/>
            <person name="Osoegawa K."/>
            <person name="de Jong P.J."/>
            <person name="Hrdy I."/>
            <person name="Horvathova L."/>
            <person name="Zubacova Z."/>
            <person name="Dolezal P."/>
            <person name="Malik S.B."/>
            <person name="Logsdon J.M. Jr."/>
            <person name="Henze K."/>
            <person name="Gupta A."/>
            <person name="Wang C.C."/>
            <person name="Dunne R.L."/>
            <person name="Upcroft J.A."/>
            <person name="Upcroft P."/>
            <person name="White O."/>
            <person name="Salzberg S.L."/>
            <person name="Tang P."/>
            <person name="Chiu C.-H."/>
            <person name="Lee Y.-S."/>
            <person name="Embley T.M."/>
            <person name="Coombs G.H."/>
            <person name="Mottram J.C."/>
            <person name="Tachezy J."/>
            <person name="Fraser-Liggett C.M."/>
            <person name="Johnson P.J."/>
        </authorList>
    </citation>
    <scope>NUCLEOTIDE SEQUENCE [LARGE SCALE GENOMIC DNA]</scope>
    <source>
        <strain evidence="1">G3</strain>
    </source>
</reference>
<dbReference type="InParanoid" id="A2FDW4"/>
<dbReference type="VEuPathDB" id="TrichDB:TVAGG3_0728970"/>
<evidence type="ECO:0000313" key="1">
    <source>
        <dbReference type="EMBL" id="EAX96920.1"/>
    </source>
</evidence>
<protein>
    <submittedName>
        <fullName evidence="1">Uncharacterized protein</fullName>
    </submittedName>
</protein>
<proteinExistence type="predicted"/>
<keyword evidence="2" id="KW-1185">Reference proteome</keyword>
<reference evidence="1" key="1">
    <citation type="submission" date="2006-10" db="EMBL/GenBank/DDBJ databases">
        <authorList>
            <person name="Amadeo P."/>
            <person name="Zhao Q."/>
            <person name="Wortman J."/>
            <person name="Fraser-Liggett C."/>
            <person name="Carlton J."/>
        </authorList>
    </citation>
    <scope>NUCLEOTIDE SEQUENCE</scope>
    <source>
        <strain evidence="1">G3</strain>
    </source>
</reference>
<dbReference type="VEuPathDB" id="TrichDB:TVAG_272480"/>
<gene>
    <name evidence="1" type="ORF">TVAG_272480</name>
</gene>
<evidence type="ECO:0000313" key="2">
    <source>
        <dbReference type="Proteomes" id="UP000001542"/>
    </source>
</evidence>
<dbReference type="KEGG" id="tva:4754697"/>
<dbReference type="EMBL" id="DS113738">
    <property type="protein sequence ID" value="EAX96920.1"/>
    <property type="molecule type" value="Genomic_DNA"/>
</dbReference>
<sequence length="212" mass="24320">MISFLLALKAEDLFLEEVFRDPIIFPVKYSIYDVVKRKCEVNLDDQTISCPQGINNTNSAYVSTILNNMPPGYFGILNFTGNSLKNNPNQIIQIEVKANNMSPSYFFKPDGIEHTTTVIPIVNGTFVRAFFLSKDGESVFKIPELKFICTSIERKVYGKPKLEKIEKMFIALQLKLQRQTSYIFNLYLFRTVLVCQVQCIDIIIQLQIPKLT</sequence>
<dbReference type="AlphaFoldDB" id="A2FDW4"/>